<feature type="compositionally biased region" description="Polar residues" evidence="3">
    <location>
        <begin position="213"/>
        <end position="224"/>
    </location>
</feature>
<dbReference type="GeneID" id="100904530"/>
<feature type="compositionally biased region" description="Low complexity" evidence="3">
    <location>
        <begin position="483"/>
        <end position="492"/>
    </location>
</feature>
<evidence type="ECO:0000256" key="2">
    <source>
        <dbReference type="SAM" id="Coils"/>
    </source>
</evidence>
<feature type="compositionally biased region" description="Basic and acidic residues" evidence="3">
    <location>
        <begin position="8"/>
        <end position="23"/>
    </location>
</feature>
<feature type="region of interest" description="Disordered" evidence="3">
    <location>
        <begin position="211"/>
        <end position="254"/>
    </location>
</feature>
<feature type="compositionally biased region" description="Polar residues" evidence="3">
    <location>
        <begin position="313"/>
        <end position="329"/>
    </location>
</feature>
<feature type="compositionally biased region" description="Polar residues" evidence="3">
    <location>
        <begin position="609"/>
        <end position="627"/>
    </location>
</feature>
<feature type="region of interest" description="Disordered" evidence="3">
    <location>
        <begin position="475"/>
        <end position="500"/>
    </location>
</feature>
<dbReference type="AlphaFoldDB" id="A0AAJ7SGU2"/>
<proteinExistence type="predicted"/>
<gene>
    <name evidence="5" type="primary">LOC100904530</name>
</gene>
<name>A0AAJ7SGU2_9ACAR</name>
<evidence type="ECO:0000256" key="1">
    <source>
        <dbReference type="ARBA" id="ARBA00023054"/>
    </source>
</evidence>
<dbReference type="KEGG" id="goe:100904530"/>
<feature type="compositionally biased region" description="Low complexity" evidence="3">
    <location>
        <begin position="648"/>
        <end position="662"/>
    </location>
</feature>
<reference evidence="5" key="1">
    <citation type="submission" date="2025-08" db="UniProtKB">
        <authorList>
            <consortium name="RefSeq"/>
        </authorList>
    </citation>
    <scope>IDENTIFICATION</scope>
</reference>
<protein>
    <submittedName>
        <fullName evidence="5">Coiled-coil domain-containing protein 102A</fullName>
    </submittedName>
</protein>
<feature type="region of interest" description="Disordered" evidence="3">
    <location>
        <begin position="276"/>
        <end position="329"/>
    </location>
</feature>
<accession>A0AAJ7SGU2</accession>
<feature type="coiled-coil region" evidence="2">
    <location>
        <begin position="156"/>
        <end position="211"/>
    </location>
</feature>
<dbReference type="RefSeq" id="XP_028968389.1">
    <property type="nucleotide sequence ID" value="XM_029112556.1"/>
</dbReference>
<evidence type="ECO:0000313" key="5">
    <source>
        <dbReference type="RefSeq" id="XP_028968389.1"/>
    </source>
</evidence>
<keyword evidence="1 2" id="KW-0175">Coiled coil</keyword>
<feature type="compositionally biased region" description="Low complexity" evidence="3">
    <location>
        <begin position="232"/>
        <end position="242"/>
    </location>
</feature>
<evidence type="ECO:0000256" key="3">
    <source>
        <dbReference type="SAM" id="MobiDB-lite"/>
    </source>
</evidence>
<feature type="coiled-coil region" evidence="2">
    <location>
        <begin position="414"/>
        <end position="469"/>
    </location>
</feature>
<sequence length="715" mass="80414">MSHRSPARLREELYQRIDEDPPVQHHGTSYWTPLRSPLYSHRHSNSAGSSDGSGPRHHRRHHHHSSGSSLEMERQDNLYGMSQYEQISVDRTAGGVLYEGARQSPGGGHSPMHGHHLPQQSPHKVKELEEARQRIAQMEKTMRWWSDCTNNWRDKWSKARAERNEAKEELRKLKSNCEQHVKEMEALVSERSTLEQEIINLRAELMRLKESYRGSSRQSPSQTEATEEILDTTRSSNNNNTNALVESLQPDDQQEKLRLDESGSALADLSLTDNQMLQNEPEPDGLLDKPDSDASFDLGHGALSHMREKDVHSSPQGTGNGRGSLSSNEKSFAEELLALNSNPANSGCDQDAKIAYLQLRLLDALRQLGSEKQENERLNTELAALAAASHEPDLSVSHLSCTTQGDPLTVGIEEFEAEEKIQMLQVKLEKLQEENAAEWHKCERLESEKSALDRENKRLKIRILELEEVAANNHNQAHPNCNTGSSSSSEGIGSTGTCGTGDLPGTASGGAASSHSVNTKAYHELKQAHSKLKRVLQEKTVELSHALRRAESFEQEVKKLRSRIEELKTQLDAAQDELDLTHANVRKVSNRNKELEAVVRDLRQENSQLESQNRLSLQNHHQRSNSLRIPKSPKSKLPIPQPKVCEAPPSLNSRPRSLPRLNQTSQLLKPTPLPRKDLKKDSPMASRRIPLRRNRTAPEDRNPAIYLSDSDADFF</sequence>
<keyword evidence="4" id="KW-1185">Reference proteome</keyword>
<feature type="region of interest" description="Disordered" evidence="3">
    <location>
        <begin position="609"/>
        <end position="715"/>
    </location>
</feature>
<feature type="compositionally biased region" description="Low complexity" evidence="3">
    <location>
        <begin position="629"/>
        <end position="638"/>
    </location>
</feature>
<dbReference type="PANTHER" id="PTHR46292">
    <property type="entry name" value="COILED-COIL DOMAIN-CONTAINING PROTEIN 102A"/>
    <property type="match status" value="1"/>
</dbReference>
<organism evidence="4 5">
    <name type="scientific">Galendromus occidentalis</name>
    <name type="common">western predatory mite</name>
    <dbReference type="NCBI Taxonomy" id="34638"/>
    <lineage>
        <taxon>Eukaryota</taxon>
        <taxon>Metazoa</taxon>
        <taxon>Ecdysozoa</taxon>
        <taxon>Arthropoda</taxon>
        <taxon>Chelicerata</taxon>
        <taxon>Arachnida</taxon>
        <taxon>Acari</taxon>
        <taxon>Parasitiformes</taxon>
        <taxon>Mesostigmata</taxon>
        <taxon>Gamasina</taxon>
        <taxon>Phytoseioidea</taxon>
        <taxon>Phytoseiidae</taxon>
        <taxon>Typhlodrominae</taxon>
        <taxon>Galendromus</taxon>
    </lineage>
</organism>
<dbReference type="PANTHER" id="PTHR46292:SF1">
    <property type="entry name" value="COILED-COIL DOMAIN-CONTAINING PROTEIN 102A"/>
    <property type="match status" value="1"/>
</dbReference>
<feature type="compositionally biased region" description="Basic residues" evidence="3">
    <location>
        <begin position="55"/>
        <end position="65"/>
    </location>
</feature>
<feature type="coiled-coil region" evidence="2">
    <location>
        <begin position="361"/>
        <end position="388"/>
    </location>
</feature>
<evidence type="ECO:0000313" key="4">
    <source>
        <dbReference type="Proteomes" id="UP000694867"/>
    </source>
</evidence>
<dbReference type="Proteomes" id="UP000694867">
    <property type="component" value="Unplaced"/>
</dbReference>
<feature type="region of interest" description="Disordered" evidence="3">
    <location>
        <begin position="1"/>
        <end position="72"/>
    </location>
</feature>